<organism evidence="2 3">
    <name type="scientific">Weissella jogaejeotgali</name>
    <dbReference type="NCBI Taxonomy" id="1631871"/>
    <lineage>
        <taxon>Bacteria</taxon>
        <taxon>Bacillati</taxon>
        <taxon>Bacillota</taxon>
        <taxon>Bacilli</taxon>
        <taxon>Lactobacillales</taxon>
        <taxon>Lactobacillaceae</taxon>
        <taxon>Weissella</taxon>
    </lineage>
</organism>
<keyword evidence="1" id="KW-0472">Membrane</keyword>
<evidence type="ECO:0008006" key="4">
    <source>
        <dbReference type="Google" id="ProtNLM"/>
    </source>
</evidence>
<feature type="transmembrane region" description="Helical" evidence="1">
    <location>
        <begin position="64"/>
        <end position="84"/>
    </location>
</feature>
<dbReference type="KEGG" id="wjo:FOL01_1287"/>
<dbReference type="AlphaFoldDB" id="A0A1L6RC88"/>
<dbReference type="RefSeq" id="WP_075269913.1">
    <property type="nucleotide sequence ID" value="NZ_CP014332.1"/>
</dbReference>
<name>A0A1L6RC88_9LACO</name>
<evidence type="ECO:0000313" key="2">
    <source>
        <dbReference type="EMBL" id="APS42146.1"/>
    </source>
</evidence>
<dbReference type="Proteomes" id="UP000185473">
    <property type="component" value="Chromosome"/>
</dbReference>
<sequence>MSKFDDIKKLKELLDNDLITQKEFDNQKKLILDIPVATEETPKAKVQKTKEYNRIQEEKHHNKITVIVVCSLFAIFFASILVGIRHDRIILDKKEFASEITSDTDYKVRYRPKKHIFEYVAKDGTDWQDILESNTEEYRDDDSVRATFIHNWRNNVIPSIKVRSREKLVKGSTIEIIDSIDESTKLLEVEDGEVIYDKFENIED</sequence>
<protein>
    <recommendedName>
        <fullName evidence="4">SHOCT domain-containing protein</fullName>
    </recommendedName>
</protein>
<dbReference type="EMBL" id="CP014332">
    <property type="protein sequence ID" value="APS42146.1"/>
    <property type="molecule type" value="Genomic_DNA"/>
</dbReference>
<dbReference type="STRING" id="1631871.FOL01_1287"/>
<evidence type="ECO:0000313" key="3">
    <source>
        <dbReference type="Proteomes" id="UP000185473"/>
    </source>
</evidence>
<keyword evidence="1" id="KW-0812">Transmembrane</keyword>
<keyword evidence="3" id="KW-1185">Reference proteome</keyword>
<keyword evidence="1" id="KW-1133">Transmembrane helix</keyword>
<reference evidence="2 3" key="1">
    <citation type="submission" date="2016-02" db="EMBL/GenBank/DDBJ databases">
        <title>Complete Genome Sequence of Weissella jogaejeotgali FOL01.</title>
        <authorList>
            <person name="Lee J.-H."/>
            <person name="Ku H.-J."/>
        </authorList>
    </citation>
    <scope>NUCLEOTIDE SEQUENCE [LARGE SCALE GENOMIC DNA]</scope>
    <source>
        <strain evidence="2 3">FOL01</strain>
    </source>
</reference>
<gene>
    <name evidence="2" type="ORF">FOL01_1287</name>
</gene>
<proteinExistence type="predicted"/>
<evidence type="ECO:0000256" key="1">
    <source>
        <dbReference type="SAM" id="Phobius"/>
    </source>
</evidence>
<accession>A0A1L6RC88</accession>